<dbReference type="EMBL" id="QKOD01000011">
    <property type="protein sequence ID" value="RNJ42339.1"/>
    <property type="molecule type" value="Genomic_DNA"/>
</dbReference>
<protein>
    <submittedName>
        <fullName evidence="1">Uncharacterized protein</fullName>
    </submittedName>
</protein>
<sequence length="102" mass="11396">MIAGGAFDRKIGTLRNRAKFAIEISETQMVKYYIDEMQGESVVALHVATGETAIEAVQKVTSGPLVVRTSQTRWFRVVDERQSEVFKFAHVDRGNGRPQSVP</sequence>
<reference evidence="1 2" key="1">
    <citation type="journal article" date="2018" name="Mol. Plant Microbe Interact.">
        <title>Taxonomically Different Co-Microsymbionts of a Relict Legume, Oxytropis popoviana, Have Complementary Sets of Symbiotic Genes and Together Increase the Efficiency of Plant Nodulation.</title>
        <authorList>
            <person name="Safronova V."/>
            <person name="Belimov A."/>
            <person name="Sazanova A."/>
            <person name="Chirak E."/>
            <person name="Verkhozina A."/>
            <person name="Kuznetsova I."/>
            <person name="Andronov E."/>
            <person name="Puhalsky J."/>
            <person name="Tikhonovich I."/>
        </authorList>
    </citation>
    <scope>NUCLEOTIDE SEQUENCE [LARGE SCALE GENOMIC DNA]</scope>
    <source>
        <strain evidence="1 2">Opo-235</strain>
    </source>
</reference>
<dbReference type="AlphaFoldDB" id="A0A3M9X2T1"/>
<comment type="caution">
    <text evidence="1">The sequence shown here is derived from an EMBL/GenBank/DDBJ whole genome shotgun (WGS) entry which is preliminary data.</text>
</comment>
<evidence type="ECO:0000313" key="2">
    <source>
        <dbReference type="Proteomes" id="UP000275436"/>
    </source>
</evidence>
<dbReference type="Proteomes" id="UP000275436">
    <property type="component" value="Unassembled WGS sequence"/>
</dbReference>
<gene>
    <name evidence="1" type="ORF">DNR46_28405</name>
</gene>
<accession>A0A3M9X2T1</accession>
<proteinExistence type="predicted"/>
<evidence type="ECO:0000313" key="1">
    <source>
        <dbReference type="EMBL" id="RNJ42339.1"/>
    </source>
</evidence>
<name>A0A3M9X2T1_9HYPH</name>
<organism evidence="1 2">
    <name type="scientific">Mesorhizobium japonicum</name>
    <dbReference type="NCBI Taxonomy" id="2066070"/>
    <lineage>
        <taxon>Bacteria</taxon>
        <taxon>Pseudomonadati</taxon>
        <taxon>Pseudomonadota</taxon>
        <taxon>Alphaproteobacteria</taxon>
        <taxon>Hyphomicrobiales</taxon>
        <taxon>Phyllobacteriaceae</taxon>
        <taxon>Mesorhizobium</taxon>
    </lineage>
</organism>